<dbReference type="CDD" id="cd09272">
    <property type="entry name" value="RNase_HI_RT_Ty1"/>
    <property type="match status" value="1"/>
</dbReference>
<protein>
    <recommendedName>
        <fullName evidence="3">Mitochondrial protein</fullName>
    </recommendedName>
</protein>
<evidence type="ECO:0008006" key="3">
    <source>
        <dbReference type="Google" id="ProtNLM"/>
    </source>
</evidence>
<dbReference type="PANTHER" id="PTHR11439">
    <property type="entry name" value="GAG-POL-RELATED RETROTRANSPOSON"/>
    <property type="match status" value="1"/>
</dbReference>
<dbReference type="PANTHER" id="PTHR11439:SF455">
    <property type="entry name" value="RLK (RECEPTOR-LIKE PROTEIN KINASE) 8, PUTATIVE-RELATED"/>
    <property type="match status" value="1"/>
</dbReference>
<evidence type="ECO:0000313" key="1">
    <source>
        <dbReference type="EMBL" id="KAI5350956.1"/>
    </source>
</evidence>
<reference evidence="1 2" key="1">
    <citation type="journal article" date="2022" name="G3 (Bethesda)">
        <title>Whole-genome sequence and methylome profiling of the almond [Prunus dulcis (Mill.) D.A. Webb] cultivar 'Nonpareil'.</title>
        <authorList>
            <person name="D'Amico-Willman K.M."/>
            <person name="Ouma W.Z."/>
            <person name="Meulia T."/>
            <person name="Sideli G.M."/>
            <person name="Gradziel T.M."/>
            <person name="Fresnedo-Ramirez J."/>
        </authorList>
    </citation>
    <scope>NUCLEOTIDE SEQUENCE [LARGE SCALE GENOMIC DNA]</scope>
    <source>
        <strain evidence="1">Clone GOH B32 T37-40</strain>
    </source>
</reference>
<dbReference type="Proteomes" id="UP001054821">
    <property type="component" value="Chromosome 1"/>
</dbReference>
<dbReference type="SUPFAM" id="SSF56672">
    <property type="entry name" value="DNA/RNA polymerases"/>
    <property type="match status" value="1"/>
</dbReference>
<dbReference type="EMBL" id="JAJFAZ020000001">
    <property type="protein sequence ID" value="KAI5350956.1"/>
    <property type="molecule type" value="Genomic_DNA"/>
</dbReference>
<proteinExistence type="predicted"/>
<dbReference type="AlphaFoldDB" id="A0AAD5F2I3"/>
<accession>A0AAD5F2I3</accession>
<keyword evidence="2" id="KW-1185">Reference proteome</keyword>
<sequence>MASKGSLSSTDGTALSDPIMYRQLVGALHYLTMTCPKLQHVSQFVSSPTDVHHEAVKHILRYLKGTLGHGLPIRRSTDSSFLIAYLNANWQSTKKQHTVSRSSAKVEYSASAYACADTIWIQGLLHELQHPITHHVILNCDNLSATYLAANLDFHAWIKHIAIDYHFIRERVALVSHWFLHLRTHVVVARAFSSDMRLKCLKLILWRLWSMVAEVGGRSGEFGVFLLCVVFAVVLV</sequence>
<comment type="caution">
    <text evidence="1">The sequence shown here is derived from an EMBL/GenBank/DDBJ whole genome shotgun (WGS) entry which is preliminary data.</text>
</comment>
<dbReference type="InterPro" id="IPR043502">
    <property type="entry name" value="DNA/RNA_pol_sf"/>
</dbReference>
<evidence type="ECO:0000313" key="2">
    <source>
        <dbReference type="Proteomes" id="UP001054821"/>
    </source>
</evidence>
<organism evidence="1 2">
    <name type="scientific">Prunus dulcis</name>
    <name type="common">Almond</name>
    <name type="synonym">Amygdalus dulcis</name>
    <dbReference type="NCBI Taxonomy" id="3755"/>
    <lineage>
        <taxon>Eukaryota</taxon>
        <taxon>Viridiplantae</taxon>
        <taxon>Streptophyta</taxon>
        <taxon>Embryophyta</taxon>
        <taxon>Tracheophyta</taxon>
        <taxon>Spermatophyta</taxon>
        <taxon>Magnoliopsida</taxon>
        <taxon>eudicotyledons</taxon>
        <taxon>Gunneridae</taxon>
        <taxon>Pentapetalae</taxon>
        <taxon>rosids</taxon>
        <taxon>fabids</taxon>
        <taxon>Rosales</taxon>
        <taxon>Rosaceae</taxon>
        <taxon>Amygdaloideae</taxon>
        <taxon>Amygdaleae</taxon>
        <taxon>Prunus</taxon>
    </lineage>
</organism>
<name>A0AAD5F2I3_PRUDU</name>
<gene>
    <name evidence="1" type="ORF">L3X38_003847</name>
</gene>